<dbReference type="Proteomes" id="UP001328107">
    <property type="component" value="Unassembled WGS sequence"/>
</dbReference>
<proteinExistence type="predicted"/>
<feature type="non-terminal residue" evidence="1">
    <location>
        <position position="1"/>
    </location>
</feature>
<protein>
    <submittedName>
        <fullName evidence="1">Uncharacterized protein</fullName>
    </submittedName>
</protein>
<keyword evidence="2" id="KW-1185">Reference proteome</keyword>
<organism evidence="1 2">
    <name type="scientific">Pristionchus mayeri</name>
    <dbReference type="NCBI Taxonomy" id="1317129"/>
    <lineage>
        <taxon>Eukaryota</taxon>
        <taxon>Metazoa</taxon>
        <taxon>Ecdysozoa</taxon>
        <taxon>Nematoda</taxon>
        <taxon>Chromadorea</taxon>
        <taxon>Rhabditida</taxon>
        <taxon>Rhabditina</taxon>
        <taxon>Diplogasteromorpha</taxon>
        <taxon>Diplogasteroidea</taxon>
        <taxon>Neodiplogasteridae</taxon>
        <taxon>Pristionchus</taxon>
    </lineage>
</organism>
<accession>A0AAN4YXV0</accession>
<evidence type="ECO:0000313" key="1">
    <source>
        <dbReference type="EMBL" id="GMR30952.1"/>
    </source>
</evidence>
<feature type="non-terminal residue" evidence="1">
    <location>
        <position position="141"/>
    </location>
</feature>
<name>A0AAN4YXV0_9BILA</name>
<sequence length="141" mass="17066">NIDFLQAHQANKKRLADEYYTINEDGLITRQPRRDIVLQLLSAQSFNIPQRKTEMCFLCCRSSSEVYATPMEPTRRLQFLNKIIVESSRDREHVEMLMKIESRAYFCYNHFPKERSVISQKKMTQRQRMNHRFRRFTEQNN</sequence>
<reference evidence="2" key="1">
    <citation type="submission" date="2022-10" db="EMBL/GenBank/DDBJ databases">
        <title>Genome assembly of Pristionchus species.</title>
        <authorList>
            <person name="Yoshida K."/>
            <person name="Sommer R.J."/>
        </authorList>
    </citation>
    <scope>NUCLEOTIDE SEQUENCE [LARGE SCALE GENOMIC DNA]</scope>
    <source>
        <strain evidence="2">RS5460</strain>
    </source>
</reference>
<gene>
    <name evidence="1" type="ORF">PMAYCL1PPCAC_01147</name>
</gene>
<dbReference type="AlphaFoldDB" id="A0AAN4YXV0"/>
<dbReference type="EMBL" id="BTRK01000001">
    <property type="protein sequence ID" value="GMR30952.1"/>
    <property type="molecule type" value="Genomic_DNA"/>
</dbReference>
<comment type="caution">
    <text evidence="1">The sequence shown here is derived from an EMBL/GenBank/DDBJ whole genome shotgun (WGS) entry which is preliminary data.</text>
</comment>
<evidence type="ECO:0000313" key="2">
    <source>
        <dbReference type="Proteomes" id="UP001328107"/>
    </source>
</evidence>